<keyword evidence="7" id="KW-1185">Reference proteome</keyword>
<accession>A0A7D4QE43</accession>
<evidence type="ECO:0000256" key="3">
    <source>
        <dbReference type="SAM" id="SignalP"/>
    </source>
</evidence>
<dbReference type="InterPro" id="IPR002925">
    <property type="entry name" value="Dienelactn_hydro"/>
</dbReference>
<dbReference type="AlphaFoldDB" id="A0A7D4QE43"/>
<dbReference type="Proteomes" id="UP000505355">
    <property type="component" value="Chromosome"/>
</dbReference>
<evidence type="ECO:0000259" key="5">
    <source>
        <dbReference type="Pfam" id="PF20434"/>
    </source>
</evidence>
<feature type="domain" description="BD-FAE-like" evidence="5">
    <location>
        <begin position="41"/>
        <end position="154"/>
    </location>
</feature>
<dbReference type="KEGG" id="mmab:HQ865_19650"/>
<gene>
    <name evidence="6" type="ORF">HQ865_19650</name>
</gene>
<evidence type="ECO:0000313" key="7">
    <source>
        <dbReference type="Proteomes" id="UP000505355"/>
    </source>
</evidence>
<dbReference type="PANTHER" id="PTHR48081:SF30">
    <property type="entry name" value="ACETYL-HYDROLASE LIPR-RELATED"/>
    <property type="match status" value="1"/>
</dbReference>
<dbReference type="GO" id="GO:0004806">
    <property type="term" value="F:triacylglycerol lipase activity"/>
    <property type="evidence" value="ECO:0007669"/>
    <property type="project" value="TreeGrafter"/>
</dbReference>
<dbReference type="RefSeq" id="WP_173416539.1">
    <property type="nucleotide sequence ID" value="NZ_CP054139.1"/>
</dbReference>
<feature type="signal peptide" evidence="3">
    <location>
        <begin position="1"/>
        <end position="23"/>
    </location>
</feature>
<proteinExistence type="inferred from homology"/>
<feature type="domain" description="Dienelactone hydrolase" evidence="4">
    <location>
        <begin position="195"/>
        <end position="258"/>
    </location>
</feature>
<dbReference type="EMBL" id="CP054139">
    <property type="protein sequence ID" value="QKJ31884.1"/>
    <property type="molecule type" value="Genomic_DNA"/>
</dbReference>
<organism evidence="6 7">
    <name type="scientific">Mucilaginibacter mali</name>
    <dbReference type="NCBI Taxonomy" id="2740462"/>
    <lineage>
        <taxon>Bacteria</taxon>
        <taxon>Pseudomonadati</taxon>
        <taxon>Bacteroidota</taxon>
        <taxon>Sphingobacteriia</taxon>
        <taxon>Sphingobacteriales</taxon>
        <taxon>Sphingobacteriaceae</taxon>
        <taxon>Mucilaginibacter</taxon>
    </lineage>
</organism>
<evidence type="ECO:0000256" key="1">
    <source>
        <dbReference type="ARBA" id="ARBA00010515"/>
    </source>
</evidence>
<evidence type="ECO:0000259" key="4">
    <source>
        <dbReference type="Pfam" id="PF01738"/>
    </source>
</evidence>
<feature type="chain" id="PRO_5028860750" evidence="3">
    <location>
        <begin position="24"/>
        <end position="281"/>
    </location>
</feature>
<sequence length="281" mass="31216">MKKLSCKILALLITLTIPALTHAQSPVQMVYKTIDTTKLTLNIYYPPNYKKGEVRPAIVLFFGGGWINGTVKQMEPQAKHFTETDGMIAITADYRVASRQKTTPFDAVRDAKSAIRFVRSRAAELGIDPMHLAAGGGSTGGHIAAAADLTELEEPNEDKTVSARPDALVLFNPVFNNGPDNYGYERIGNRYLEISPFHNIKKGAAPTIAFFGTKDKYVPVGTAEMYKQVMEANGSRCDLFFYEDQNHGFFNYKAGTDNKYFNLTMQEADKFLKSLGYVMKP</sequence>
<keyword evidence="3" id="KW-0732">Signal</keyword>
<dbReference type="InterPro" id="IPR029058">
    <property type="entry name" value="AB_hydrolase_fold"/>
</dbReference>
<reference evidence="6 7" key="1">
    <citation type="submission" date="2020-05" db="EMBL/GenBank/DDBJ databases">
        <title>Mucilaginibacter mali sp. nov.</title>
        <authorList>
            <person name="Kim H.S."/>
            <person name="Lee K.C."/>
            <person name="Suh M.K."/>
            <person name="Kim J.-S."/>
            <person name="Han K.-I."/>
            <person name="Eom M.K."/>
            <person name="Shin Y.K."/>
            <person name="Lee J.-S."/>
        </authorList>
    </citation>
    <scope>NUCLEOTIDE SEQUENCE [LARGE SCALE GENOMIC DNA]</scope>
    <source>
        <strain evidence="6 7">G2-14</strain>
    </source>
</reference>
<name>A0A7D4QE43_9SPHI</name>
<dbReference type="InterPro" id="IPR049492">
    <property type="entry name" value="BD-FAE-like_dom"/>
</dbReference>
<dbReference type="Pfam" id="PF20434">
    <property type="entry name" value="BD-FAE"/>
    <property type="match status" value="1"/>
</dbReference>
<comment type="similarity">
    <text evidence="1">Belongs to the 'GDXG' lipolytic enzyme family.</text>
</comment>
<protein>
    <submittedName>
        <fullName evidence="6">Alpha/beta hydrolase</fullName>
    </submittedName>
</protein>
<dbReference type="PANTHER" id="PTHR48081">
    <property type="entry name" value="AB HYDROLASE SUPERFAMILY PROTEIN C4A8.06C"/>
    <property type="match status" value="1"/>
</dbReference>
<keyword evidence="2 6" id="KW-0378">Hydrolase</keyword>
<dbReference type="SUPFAM" id="SSF53474">
    <property type="entry name" value="alpha/beta-Hydrolases"/>
    <property type="match status" value="1"/>
</dbReference>
<dbReference type="Gene3D" id="3.40.50.1820">
    <property type="entry name" value="alpha/beta hydrolase"/>
    <property type="match status" value="1"/>
</dbReference>
<dbReference type="Pfam" id="PF01738">
    <property type="entry name" value="DLH"/>
    <property type="match status" value="1"/>
</dbReference>
<dbReference type="InterPro" id="IPR050300">
    <property type="entry name" value="GDXG_lipolytic_enzyme"/>
</dbReference>
<evidence type="ECO:0000256" key="2">
    <source>
        <dbReference type="ARBA" id="ARBA00022801"/>
    </source>
</evidence>
<evidence type="ECO:0000313" key="6">
    <source>
        <dbReference type="EMBL" id="QKJ31884.1"/>
    </source>
</evidence>